<comment type="cofactor">
    <cofactor evidence="1">
        <name>FAD</name>
        <dbReference type="ChEBI" id="CHEBI:57692"/>
    </cofactor>
</comment>
<evidence type="ECO:0000256" key="5">
    <source>
        <dbReference type="ARBA" id="ARBA00022827"/>
    </source>
</evidence>
<dbReference type="Gene3D" id="3.10.20.30">
    <property type="match status" value="1"/>
</dbReference>
<dbReference type="EMBL" id="QDGZ01000011">
    <property type="protein sequence ID" value="PVG80907.1"/>
    <property type="molecule type" value="Genomic_DNA"/>
</dbReference>
<dbReference type="PANTHER" id="PTHR47354:SF6">
    <property type="entry name" value="NADH OXIDOREDUCTASE HCR"/>
    <property type="match status" value="1"/>
</dbReference>
<keyword evidence="4" id="KW-0479">Metal-binding</keyword>
<evidence type="ECO:0000256" key="4">
    <source>
        <dbReference type="ARBA" id="ARBA00022723"/>
    </source>
</evidence>
<dbReference type="PANTHER" id="PTHR47354">
    <property type="entry name" value="NADH OXIDOREDUCTASE HCR"/>
    <property type="match status" value="1"/>
</dbReference>
<keyword evidence="3" id="KW-0001">2Fe-2S</keyword>
<dbReference type="CDD" id="cd00207">
    <property type="entry name" value="fer2"/>
    <property type="match status" value="1"/>
</dbReference>
<dbReference type="InterPro" id="IPR001433">
    <property type="entry name" value="OxRdtase_FAD/NAD-bd"/>
</dbReference>
<dbReference type="GO" id="GO:0051537">
    <property type="term" value="F:2 iron, 2 sulfur cluster binding"/>
    <property type="evidence" value="ECO:0007669"/>
    <property type="project" value="UniProtKB-KW"/>
</dbReference>
<dbReference type="Gene3D" id="2.40.30.10">
    <property type="entry name" value="Translation factors"/>
    <property type="match status" value="1"/>
</dbReference>
<dbReference type="SUPFAM" id="SSF54292">
    <property type="entry name" value="2Fe-2S ferredoxin-like"/>
    <property type="match status" value="1"/>
</dbReference>
<dbReference type="InterPro" id="IPR017938">
    <property type="entry name" value="Riboflavin_synthase-like_b-brl"/>
</dbReference>
<dbReference type="OrthoDB" id="9796486at2"/>
<dbReference type="PROSITE" id="PS51085">
    <property type="entry name" value="2FE2S_FER_2"/>
    <property type="match status" value="1"/>
</dbReference>
<organism evidence="11 12">
    <name type="scientific">Nocardioides gansuensis</name>
    <dbReference type="NCBI Taxonomy" id="2138300"/>
    <lineage>
        <taxon>Bacteria</taxon>
        <taxon>Bacillati</taxon>
        <taxon>Actinomycetota</taxon>
        <taxon>Actinomycetes</taxon>
        <taxon>Propionibacteriales</taxon>
        <taxon>Nocardioidaceae</taxon>
        <taxon>Nocardioides</taxon>
    </lineage>
</organism>
<evidence type="ECO:0000259" key="10">
    <source>
        <dbReference type="PROSITE" id="PS51384"/>
    </source>
</evidence>
<evidence type="ECO:0000256" key="8">
    <source>
        <dbReference type="ARBA" id="ARBA00023014"/>
    </source>
</evidence>
<sequence length="380" mass="41350">MSSTQAPRRLVPALQSPVCWSEEDQTVLVCTAVSDVTHDVKNFVFEPEGEQVFDFEAGQFLTLMLDIDGYPVNRCYTISSPPTRPHRLAITVKRVLGGTVSNWVHDNIVPGSKVNAMAPLGAFTLAKQPAEKYLFLSAGSGITPLMSMLRTMYDLGSHADVVFLHSARTPSDIVFRHELAAIEMLMPNLRVVHVCENDYPSERWGGMRGRLSPTMLHTIVPDLHERVTFNCGPVPYMEAVRRILGELEYDLGNYHEESFTFDDPAQPGATPPPEGVEYDEIAIAPPPAGDDGVATYSVEFTKSGRTVTCRADQNVLDAALAAGIRLASSCSQGMCGTCKLPKLSGEVEMNHNGGIRPREVAAGKILACCSKPLSDLSLDA</sequence>
<protein>
    <submittedName>
        <fullName evidence="11">Hybrid-cluster NAD(P)-dependent oxidoreductase</fullName>
    </submittedName>
</protein>
<evidence type="ECO:0000259" key="9">
    <source>
        <dbReference type="PROSITE" id="PS51085"/>
    </source>
</evidence>
<dbReference type="InterPro" id="IPR039261">
    <property type="entry name" value="FNR_nucleotide-bd"/>
</dbReference>
<dbReference type="RefSeq" id="WP_116574088.1">
    <property type="nucleotide sequence ID" value="NZ_QDGZ01000011.1"/>
</dbReference>
<comment type="caution">
    <text evidence="11">The sequence shown here is derived from an EMBL/GenBank/DDBJ whole genome shotgun (WGS) entry which is preliminary data.</text>
</comment>
<dbReference type="InterPro" id="IPR017927">
    <property type="entry name" value="FAD-bd_FR_type"/>
</dbReference>
<dbReference type="PROSITE" id="PS51384">
    <property type="entry name" value="FAD_FR"/>
    <property type="match status" value="1"/>
</dbReference>
<gene>
    <name evidence="11" type="ORF">DDE18_20260</name>
</gene>
<dbReference type="GO" id="GO:0046872">
    <property type="term" value="F:metal ion binding"/>
    <property type="evidence" value="ECO:0007669"/>
    <property type="project" value="UniProtKB-KW"/>
</dbReference>
<keyword evidence="5" id="KW-0274">FAD</keyword>
<keyword evidence="2" id="KW-0285">Flavoprotein</keyword>
<dbReference type="Pfam" id="PF00111">
    <property type="entry name" value="Fer2"/>
    <property type="match status" value="1"/>
</dbReference>
<dbReference type="InterPro" id="IPR050415">
    <property type="entry name" value="MRET"/>
</dbReference>
<dbReference type="InterPro" id="IPR036010">
    <property type="entry name" value="2Fe-2S_ferredoxin-like_sf"/>
</dbReference>
<dbReference type="Proteomes" id="UP000246018">
    <property type="component" value="Unassembled WGS sequence"/>
</dbReference>
<dbReference type="Pfam" id="PF00175">
    <property type="entry name" value="NAD_binding_1"/>
    <property type="match status" value="1"/>
</dbReference>
<evidence type="ECO:0000313" key="11">
    <source>
        <dbReference type="EMBL" id="PVG80907.1"/>
    </source>
</evidence>
<keyword evidence="7" id="KW-0408">Iron</keyword>
<dbReference type="InterPro" id="IPR001041">
    <property type="entry name" value="2Fe-2S_ferredoxin-type"/>
</dbReference>
<reference evidence="11 12" key="1">
    <citation type="submission" date="2018-04" db="EMBL/GenBank/DDBJ databases">
        <title>Genome of Nocardioides gansuensis WSJ-1.</title>
        <authorList>
            <person name="Wu S."/>
            <person name="Wang G."/>
        </authorList>
    </citation>
    <scope>NUCLEOTIDE SEQUENCE [LARGE SCALE GENOMIC DNA]</scope>
    <source>
        <strain evidence="11 12">WSJ-1</strain>
    </source>
</reference>
<evidence type="ECO:0000256" key="1">
    <source>
        <dbReference type="ARBA" id="ARBA00001974"/>
    </source>
</evidence>
<dbReference type="SUPFAM" id="SSF52343">
    <property type="entry name" value="Ferredoxin reductase-like, C-terminal NADP-linked domain"/>
    <property type="match status" value="1"/>
</dbReference>
<dbReference type="GO" id="GO:0016491">
    <property type="term" value="F:oxidoreductase activity"/>
    <property type="evidence" value="ECO:0007669"/>
    <property type="project" value="UniProtKB-KW"/>
</dbReference>
<name>A0A2T8F5B5_9ACTN</name>
<evidence type="ECO:0000256" key="3">
    <source>
        <dbReference type="ARBA" id="ARBA00022714"/>
    </source>
</evidence>
<dbReference type="AlphaFoldDB" id="A0A2T8F5B5"/>
<keyword evidence="8" id="KW-0411">Iron-sulfur</keyword>
<keyword evidence="6" id="KW-0560">Oxidoreductase</keyword>
<evidence type="ECO:0000313" key="12">
    <source>
        <dbReference type="Proteomes" id="UP000246018"/>
    </source>
</evidence>
<feature type="domain" description="FAD-binding FR-type" evidence="10">
    <location>
        <begin position="23"/>
        <end position="126"/>
    </location>
</feature>
<evidence type="ECO:0000256" key="7">
    <source>
        <dbReference type="ARBA" id="ARBA00023004"/>
    </source>
</evidence>
<dbReference type="InterPro" id="IPR006058">
    <property type="entry name" value="2Fe2S_fd_BS"/>
</dbReference>
<proteinExistence type="predicted"/>
<dbReference type="PROSITE" id="PS00197">
    <property type="entry name" value="2FE2S_FER_1"/>
    <property type="match status" value="1"/>
</dbReference>
<dbReference type="SUPFAM" id="SSF63380">
    <property type="entry name" value="Riboflavin synthase domain-like"/>
    <property type="match status" value="1"/>
</dbReference>
<accession>A0A2T8F5B5</accession>
<dbReference type="Pfam" id="PF00970">
    <property type="entry name" value="FAD_binding_6"/>
    <property type="match status" value="1"/>
</dbReference>
<dbReference type="Gene3D" id="3.40.50.80">
    <property type="entry name" value="Nucleotide-binding domain of ferredoxin-NADP reductase (FNR) module"/>
    <property type="match status" value="1"/>
</dbReference>
<feature type="domain" description="2Fe-2S ferredoxin-type" evidence="9">
    <location>
        <begin position="296"/>
        <end position="380"/>
    </location>
</feature>
<evidence type="ECO:0000256" key="6">
    <source>
        <dbReference type="ARBA" id="ARBA00023002"/>
    </source>
</evidence>
<evidence type="ECO:0000256" key="2">
    <source>
        <dbReference type="ARBA" id="ARBA00022630"/>
    </source>
</evidence>
<keyword evidence="12" id="KW-1185">Reference proteome</keyword>
<dbReference type="PRINTS" id="PR00410">
    <property type="entry name" value="PHEHYDRXLASE"/>
</dbReference>
<dbReference type="InterPro" id="IPR012675">
    <property type="entry name" value="Beta-grasp_dom_sf"/>
</dbReference>
<dbReference type="CDD" id="cd06215">
    <property type="entry name" value="FNR_iron_sulfur_binding_1"/>
    <property type="match status" value="1"/>
</dbReference>
<dbReference type="InterPro" id="IPR008333">
    <property type="entry name" value="Cbr1-like_FAD-bd_dom"/>
</dbReference>